<name>A0ABN7UR13_GIGMA</name>
<dbReference type="InterPro" id="IPR038765">
    <property type="entry name" value="Papain-like_cys_pep_sf"/>
</dbReference>
<evidence type="ECO:0000313" key="8">
    <source>
        <dbReference type="Proteomes" id="UP000789901"/>
    </source>
</evidence>
<feature type="compositionally biased region" description="Basic residues" evidence="5">
    <location>
        <begin position="385"/>
        <end position="396"/>
    </location>
</feature>
<evidence type="ECO:0000259" key="6">
    <source>
        <dbReference type="PROSITE" id="PS50600"/>
    </source>
</evidence>
<feature type="compositionally biased region" description="Polar residues" evidence="5">
    <location>
        <begin position="507"/>
        <end position="528"/>
    </location>
</feature>
<evidence type="ECO:0000256" key="4">
    <source>
        <dbReference type="ARBA" id="ARBA00022807"/>
    </source>
</evidence>
<keyword evidence="2" id="KW-0645">Protease</keyword>
<sequence>SQRSEKGISLILHRKQNSKSYTEFMCETSPTSPKSPHNFLSHKGPIVDYVRWQDVSETSIKATELFSKMHHEIILNILKELDFTDILAFCMRDWKDWIGFEKVLKRYNIDSELTEKFKSIDDDTLNLKRAYMTLATFKYPISERRDRSTDGAGSWWDNEEFKLISSKESEFGSVIKQRTKLFQLQVNIKYPSRGWYDVVWRLKIDKLIGEPEFGFYTTIETMDFQDQKTTTQVYKYIAQKSDFTRVIGKGWFCFILPYPILIEPYKSVRNHKDMSLRKTTNCLFEFTTFNKNARWGHSSDNGFVIDYVALRPHVHYDIPRGNRNSSGSTSSSKSSDSTNTKRLSKRTADRGNGGSDEYIDKVYRTPKLPPRFEKGKETVQNGRIDKKKNGKPRFYSKKPLQDEKRRIIAKQSLAAISFQANDKLFMDGLDTTQRPITAPVVVPEKLKNLASTIIQNNGRRLSSIILNHVDRDAMRIDFDKSVDSKMEKGKNAVIRNGKRSWDAEFVTSPNGHSQYSSDDISTPTSSQNWHSYDDIPSVSTPIIDESRQSDFMIENYRRLLESSTRYPSLTIEQQIQIAKYLDSRGEYAPSYMIIEKFNLQISAAHLRTLTTGCWLNDEVINFYSNLIIERAQNNPDIYPPVHIVNTFFYTKLMQSGFGYKVVAGWFVPRPNKKKKAPPPNLFDKDYIFIPVNTGAHWTLAVANFKLCRFEYYDSLGGDFNPVFLNELRAFFIYVAKQTNNQHFDFNSWSTYEPKTKTPQQKNSYDCGVFTMMTVEHMSRNAPLSFTQSKMGAEAMQIDIVKSSTTTHQGPSVTIEII</sequence>
<evidence type="ECO:0000256" key="1">
    <source>
        <dbReference type="ARBA" id="ARBA00005234"/>
    </source>
</evidence>
<evidence type="ECO:0000256" key="5">
    <source>
        <dbReference type="SAM" id="MobiDB-lite"/>
    </source>
</evidence>
<dbReference type="Pfam" id="PF02902">
    <property type="entry name" value="Peptidase_C48"/>
    <property type="match status" value="1"/>
</dbReference>
<comment type="similarity">
    <text evidence="1">Belongs to the peptidase C48 family.</text>
</comment>
<evidence type="ECO:0000256" key="3">
    <source>
        <dbReference type="ARBA" id="ARBA00022801"/>
    </source>
</evidence>
<feature type="domain" description="Ubiquitin-like protease family profile" evidence="6">
    <location>
        <begin position="599"/>
        <end position="777"/>
    </location>
</feature>
<comment type="caution">
    <text evidence="7">The sequence shown here is derived from an EMBL/GenBank/DDBJ whole genome shotgun (WGS) entry which is preliminary data.</text>
</comment>
<gene>
    <name evidence="7" type="ORF">GMARGA_LOCUS9049</name>
</gene>
<keyword evidence="8" id="KW-1185">Reference proteome</keyword>
<accession>A0ABN7UR13</accession>
<dbReference type="PROSITE" id="PS50600">
    <property type="entry name" value="ULP_PROTEASE"/>
    <property type="match status" value="1"/>
</dbReference>
<feature type="region of interest" description="Disordered" evidence="5">
    <location>
        <begin position="506"/>
        <end position="528"/>
    </location>
</feature>
<dbReference type="PANTHER" id="PTHR12606:SF141">
    <property type="entry name" value="GH15225P-RELATED"/>
    <property type="match status" value="1"/>
</dbReference>
<keyword evidence="3" id="KW-0378">Hydrolase</keyword>
<keyword evidence="4" id="KW-0788">Thiol protease</keyword>
<dbReference type="Proteomes" id="UP000789901">
    <property type="component" value="Unassembled WGS sequence"/>
</dbReference>
<protein>
    <submittedName>
        <fullName evidence="7">14498_t:CDS:1</fullName>
    </submittedName>
</protein>
<feature type="compositionally biased region" description="Low complexity" evidence="5">
    <location>
        <begin position="321"/>
        <end position="341"/>
    </location>
</feature>
<dbReference type="SUPFAM" id="SSF54001">
    <property type="entry name" value="Cysteine proteinases"/>
    <property type="match status" value="1"/>
</dbReference>
<feature type="region of interest" description="Disordered" evidence="5">
    <location>
        <begin position="318"/>
        <end position="396"/>
    </location>
</feature>
<dbReference type="EMBL" id="CAJVQB010004768">
    <property type="protein sequence ID" value="CAG8645006.1"/>
    <property type="molecule type" value="Genomic_DNA"/>
</dbReference>
<reference evidence="7 8" key="1">
    <citation type="submission" date="2021-06" db="EMBL/GenBank/DDBJ databases">
        <authorList>
            <person name="Kallberg Y."/>
            <person name="Tangrot J."/>
            <person name="Rosling A."/>
        </authorList>
    </citation>
    <scope>NUCLEOTIDE SEQUENCE [LARGE SCALE GENOMIC DNA]</scope>
    <source>
        <strain evidence="7 8">120-4 pot B 10/14</strain>
    </source>
</reference>
<dbReference type="Gene3D" id="3.40.395.10">
    <property type="entry name" value="Adenoviral Proteinase, Chain A"/>
    <property type="match status" value="1"/>
</dbReference>
<organism evidence="7 8">
    <name type="scientific">Gigaspora margarita</name>
    <dbReference type="NCBI Taxonomy" id="4874"/>
    <lineage>
        <taxon>Eukaryota</taxon>
        <taxon>Fungi</taxon>
        <taxon>Fungi incertae sedis</taxon>
        <taxon>Mucoromycota</taxon>
        <taxon>Glomeromycotina</taxon>
        <taxon>Glomeromycetes</taxon>
        <taxon>Diversisporales</taxon>
        <taxon>Gigasporaceae</taxon>
        <taxon>Gigaspora</taxon>
    </lineage>
</organism>
<evidence type="ECO:0000313" key="7">
    <source>
        <dbReference type="EMBL" id="CAG8645006.1"/>
    </source>
</evidence>
<feature type="non-terminal residue" evidence="7">
    <location>
        <position position="1"/>
    </location>
</feature>
<dbReference type="InterPro" id="IPR003653">
    <property type="entry name" value="Peptidase_C48_C"/>
</dbReference>
<dbReference type="PANTHER" id="PTHR12606">
    <property type="entry name" value="SENTRIN/SUMO-SPECIFIC PROTEASE"/>
    <property type="match status" value="1"/>
</dbReference>
<evidence type="ECO:0000256" key="2">
    <source>
        <dbReference type="ARBA" id="ARBA00022670"/>
    </source>
</evidence>
<proteinExistence type="inferred from homology"/>